<accession>A0A561CZQ0</accession>
<comment type="caution">
    <text evidence="1">The sequence shown here is derived from an EMBL/GenBank/DDBJ whole genome shotgun (WGS) entry which is preliminary data.</text>
</comment>
<reference evidence="1 2" key="1">
    <citation type="submission" date="2019-06" db="EMBL/GenBank/DDBJ databases">
        <title>Sorghum-associated microbial communities from plants grown in Nebraska, USA.</title>
        <authorList>
            <person name="Schachtman D."/>
        </authorList>
    </citation>
    <scope>NUCLEOTIDE SEQUENCE [LARGE SCALE GENOMIC DNA]</scope>
    <source>
        <strain evidence="1 2">2482</strain>
    </source>
</reference>
<evidence type="ECO:0000313" key="1">
    <source>
        <dbReference type="EMBL" id="TWD96437.1"/>
    </source>
</evidence>
<keyword evidence="2" id="KW-1185">Reference proteome</keyword>
<name>A0A561CZQ0_9BACI</name>
<dbReference type="Proteomes" id="UP000319671">
    <property type="component" value="Unassembled WGS sequence"/>
</dbReference>
<evidence type="ECO:0000313" key="2">
    <source>
        <dbReference type="Proteomes" id="UP000319671"/>
    </source>
</evidence>
<organism evidence="1 2">
    <name type="scientific">Neobacillus bataviensis</name>
    <dbReference type="NCBI Taxonomy" id="220685"/>
    <lineage>
        <taxon>Bacteria</taxon>
        <taxon>Bacillati</taxon>
        <taxon>Bacillota</taxon>
        <taxon>Bacilli</taxon>
        <taxon>Bacillales</taxon>
        <taxon>Bacillaceae</taxon>
        <taxon>Neobacillus</taxon>
    </lineage>
</organism>
<dbReference type="EMBL" id="VIVN01000011">
    <property type="protein sequence ID" value="TWD96437.1"/>
    <property type="molecule type" value="Genomic_DNA"/>
</dbReference>
<proteinExistence type="predicted"/>
<sequence length="66" mass="7948">MSIMWDSKSIIIVGSSLLRLNGYIYLFKLDIWHKKRRVNWHTSFFVKFVLQKLILSTYPLKLLPIH</sequence>
<protein>
    <submittedName>
        <fullName evidence="1">Uncharacterized protein</fullName>
    </submittedName>
</protein>
<gene>
    <name evidence="1" type="ORF">FB550_11186</name>
</gene>
<dbReference type="AlphaFoldDB" id="A0A561CZQ0"/>